<dbReference type="EnsemblPlants" id="Pp3c6_9900V3.1">
    <property type="protein sequence ID" value="Pp3c6_9900V3.1"/>
    <property type="gene ID" value="Pp3c6_9900"/>
</dbReference>
<feature type="domain" description="Vacuolar protein 14 C-terminal Fig4-binding" evidence="4">
    <location>
        <begin position="16"/>
        <end position="86"/>
    </location>
</feature>
<reference evidence="5 7" key="1">
    <citation type="journal article" date="2008" name="Science">
        <title>The Physcomitrella genome reveals evolutionary insights into the conquest of land by plants.</title>
        <authorList>
            <person name="Rensing S."/>
            <person name="Lang D."/>
            <person name="Zimmer A."/>
            <person name="Terry A."/>
            <person name="Salamov A."/>
            <person name="Shapiro H."/>
            <person name="Nishiyama T."/>
            <person name="Perroud P.-F."/>
            <person name="Lindquist E."/>
            <person name="Kamisugi Y."/>
            <person name="Tanahashi T."/>
            <person name="Sakakibara K."/>
            <person name="Fujita T."/>
            <person name="Oishi K."/>
            <person name="Shin-I T."/>
            <person name="Kuroki Y."/>
            <person name="Toyoda A."/>
            <person name="Suzuki Y."/>
            <person name="Hashimoto A."/>
            <person name="Yamaguchi K."/>
            <person name="Sugano A."/>
            <person name="Kohara Y."/>
            <person name="Fujiyama A."/>
            <person name="Anterola A."/>
            <person name="Aoki S."/>
            <person name="Ashton N."/>
            <person name="Barbazuk W.B."/>
            <person name="Barker E."/>
            <person name="Bennetzen J."/>
            <person name="Bezanilla M."/>
            <person name="Blankenship R."/>
            <person name="Cho S.H."/>
            <person name="Dutcher S."/>
            <person name="Estelle M."/>
            <person name="Fawcett J.A."/>
            <person name="Gundlach H."/>
            <person name="Hanada K."/>
            <person name="Heyl A."/>
            <person name="Hicks K.A."/>
            <person name="Hugh J."/>
            <person name="Lohr M."/>
            <person name="Mayer K."/>
            <person name="Melkozernov A."/>
            <person name="Murata T."/>
            <person name="Nelson D."/>
            <person name="Pils B."/>
            <person name="Prigge M."/>
            <person name="Reiss B."/>
            <person name="Renner T."/>
            <person name="Rombauts S."/>
            <person name="Rushton P."/>
            <person name="Sanderfoot A."/>
            <person name="Schween G."/>
            <person name="Shiu S.-H."/>
            <person name="Stueber K."/>
            <person name="Theodoulou F.L."/>
            <person name="Tu H."/>
            <person name="Van de Peer Y."/>
            <person name="Verrier P.J."/>
            <person name="Waters E."/>
            <person name="Wood A."/>
            <person name="Yang L."/>
            <person name="Cove D."/>
            <person name="Cuming A."/>
            <person name="Hasebe M."/>
            <person name="Lucas S."/>
            <person name="Mishler D.B."/>
            <person name="Reski R."/>
            <person name="Grigoriev I."/>
            <person name="Quatrano R.S."/>
            <person name="Boore J.L."/>
        </authorList>
    </citation>
    <scope>NUCLEOTIDE SEQUENCE [LARGE SCALE GENOMIC DNA]</scope>
    <source>
        <strain evidence="6 7">cv. Gransden 2004</strain>
    </source>
</reference>
<reference evidence="5 7" key="2">
    <citation type="journal article" date="2018" name="Plant J.">
        <title>The Physcomitrella patens chromosome-scale assembly reveals moss genome structure and evolution.</title>
        <authorList>
            <person name="Lang D."/>
            <person name="Ullrich K.K."/>
            <person name="Murat F."/>
            <person name="Fuchs J."/>
            <person name="Jenkins J."/>
            <person name="Haas F.B."/>
            <person name="Piednoel M."/>
            <person name="Gundlach H."/>
            <person name="Van Bel M."/>
            <person name="Meyberg R."/>
            <person name="Vives C."/>
            <person name="Morata J."/>
            <person name="Symeonidi A."/>
            <person name="Hiss M."/>
            <person name="Muchero W."/>
            <person name="Kamisugi Y."/>
            <person name="Saleh O."/>
            <person name="Blanc G."/>
            <person name="Decker E.L."/>
            <person name="van Gessel N."/>
            <person name="Grimwood J."/>
            <person name="Hayes R.D."/>
            <person name="Graham S.W."/>
            <person name="Gunter L.E."/>
            <person name="McDaniel S.F."/>
            <person name="Hoernstein S.N.W."/>
            <person name="Larsson A."/>
            <person name="Li F.W."/>
            <person name="Perroud P.F."/>
            <person name="Phillips J."/>
            <person name="Ranjan P."/>
            <person name="Rokshar D.S."/>
            <person name="Rothfels C.J."/>
            <person name="Schneider L."/>
            <person name="Shu S."/>
            <person name="Stevenson D.W."/>
            <person name="Thummler F."/>
            <person name="Tillich M."/>
            <person name="Villarreal Aguilar J.C."/>
            <person name="Widiez T."/>
            <person name="Wong G.K."/>
            <person name="Wymore A."/>
            <person name="Zhang Y."/>
            <person name="Zimmer A.D."/>
            <person name="Quatrano R.S."/>
            <person name="Mayer K.F.X."/>
            <person name="Goodstein D."/>
            <person name="Casacuberta J.M."/>
            <person name="Vandepoele K."/>
            <person name="Reski R."/>
            <person name="Cuming A.C."/>
            <person name="Tuskan G.A."/>
            <person name="Maumus F."/>
            <person name="Salse J."/>
            <person name="Schmutz J."/>
            <person name="Rensing S.A."/>
        </authorList>
    </citation>
    <scope>NUCLEOTIDE SEQUENCE [LARGE SCALE GENOMIC DNA]</scope>
    <source>
        <strain evidence="6 7">cv. Gransden 2004</strain>
    </source>
</reference>
<evidence type="ECO:0000256" key="1">
    <source>
        <dbReference type="ARBA" id="ARBA00004308"/>
    </source>
</evidence>
<protein>
    <recommendedName>
        <fullName evidence="4">Vacuolar protein 14 C-terminal Fig4-binding domain-containing protein</fullName>
    </recommendedName>
</protein>
<evidence type="ECO:0000256" key="3">
    <source>
        <dbReference type="ARBA" id="ARBA00023136"/>
    </source>
</evidence>
<sequence>MLHNAIFGLIVRSSATQAYQHASAIIQALAKSDLNENLLVQVANLRLQLLEPCRYPSLLKTLYGLLMLLPLQSAAFIMLRTRLKKVPLQTFMHMQSSLTSSEFPRLSAIRRSASAGSYSQLFSHVPSIQTSSTNEDSDRISDSTNGPLGINFAEQLKQFEYNTYHHPNTCAG</sequence>
<keyword evidence="2" id="KW-0677">Repeat</keyword>
<comment type="subcellular location">
    <subcellularLocation>
        <location evidence="1">Endomembrane system</location>
    </subcellularLocation>
</comment>
<dbReference type="InterPro" id="IPR026825">
    <property type="entry name" value="Vac14"/>
</dbReference>
<dbReference type="Gramene" id="Pp3c6_9900V3.1">
    <property type="protein sequence ID" value="Pp3c6_9900V3.1"/>
    <property type="gene ID" value="Pp3c6_9900"/>
</dbReference>
<name>A0A2K1KF21_PHYPA</name>
<dbReference type="InParanoid" id="A0A2K1KF21"/>
<dbReference type="Proteomes" id="UP000006727">
    <property type="component" value="Chromosome 6"/>
</dbReference>
<keyword evidence="3" id="KW-0472">Membrane</keyword>
<accession>A0A2K1KF21</accession>
<dbReference type="STRING" id="3218.A0A2K1KF21"/>
<dbReference type="PaxDb" id="3218-PP1S317_65V6.1"/>
<evidence type="ECO:0000313" key="5">
    <source>
        <dbReference type="EMBL" id="PNR52381.1"/>
    </source>
</evidence>
<dbReference type="AlphaFoldDB" id="A0A2K1KF21"/>
<reference evidence="6" key="3">
    <citation type="submission" date="2020-12" db="UniProtKB">
        <authorList>
            <consortium name="EnsemblPlants"/>
        </authorList>
    </citation>
    <scope>IDENTIFICATION</scope>
</reference>
<dbReference type="GO" id="GO:0012505">
    <property type="term" value="C:endomembrane system"/>
    <property type="evidence" value="ECO:0007669"/>
    <property type="project" value="UniProtKB-SubCell"/>
</dbReference>
<gene>
    <name evidence="5" type="ORF">PHYPA_008755</name>
</gene>
<dbReference type="PANTHER" id="PTHR16023:SF0">
    <property type="entry name" value="PROTEIN VAC14 HOMOLOG"/>
    <property type="match status" value="1"/>
</dbReference>
<evidence type="ECO:0000256" key="2">
    <source>
        <dbReference type="ARBA" id="ARBA00022737"/>
    </source>
</evidence>
<organism evidence="5">
    <name type="scientific">Physcomitrium patens</name>
    <name type="common">Spreading-leaved earth moss</name>
    <name type="synonym">Physcomitrella patens</name>
    <dbReference type="NCBI Taxonomy" id="3218"/>
    <lineage>
        <taxon>Eukaryota</taxon>
        <taxon>Viridiplantae</taxon>
        <taxon>Streptophyta</taxon>
        <taxon>Embryophyta</taxon>
        <taxon>Bryophyta</taxon>
        <taxon>Bryophytina</taxon>
        <taxon>Bryopsida</taxon>
        <taxon>Funariidae</taxon>
        <taxon>Funariales</taxon>
        <taxon>Funariaceae</taxon>
        <taxon>Physcomitrium</taxon>
    </lineage>
</organism>
<dbReference type="GO" id="GO:0006661">
    <property type="term" value="P:phosphatidylinositol biosynthetic process"/>
    <property type="evidence" value="ECO:0007669"/>
    <property type="project" value="InterPro"/>
</dbReference>
<proteinExistence type="predicted"/>
<dbReference type="Pfam" id="PF11916">
    <property type="entry name" value="Vac14_Fig4_bd"/>
    <property type="match status" value="1"/>
</dbReference>
<evidence type="ECO:0000313" key="6">
    <source>
        <dbReference type="EnsemblPlants" id="Pp3c6_9900V3.1"/>
    </source>
</evidence>
<keyword evidence="7" id="KW-1185">Reference proteome</keyword>
<evidence type="ECO:0000313" key="7">
    <source>
        <dbReference type="Proteomes" id="UP000006727"/>
    </source>
</evidence>
<evidence type="ECO:0000259" key="4">
    <source>
        <dbReference type="Pfam" id="PF11916"/>
    </source>
</evidence>
<dbReference type="PANTHER" id="PTHR16023">
    <property type="entry name" value="TAX1 BINDING PROTEIN-RELATED"/>
    <property type="match status" value="1"/>
</dbReference>
<dbReference type="GO" id="GO:0070772">
    <property type="term" value="C:PAS complex"/>
    <property type="evidence" value="ECO:0007669"/>
    <property type="project" value="InterPro"/>
</dbReference>
<dbReference type="InterPro" id="IPR021841">
    <property type="entry name" value="VAC14_Fig4p-bd"/>
</dbReference>
<dbReference type="EMBL" id="ABEU02000006">
    <property type="protein sequence ID" value="PNR52381.1"/>
    <property type="molecule type" value="Genomic_DNA"/>
</dbReference>